<reference evidence="1 2" key="1">
    <citation type="submission" date="2024-08" db="EMBL/GenBank/DDBJ databases">
        <authorList>
            <person name="Will J Nash"/>
            <person name="Angela Man"/>
            <person name="Seanna McTaggart"/>
            <person name="Kendall Baker"/>
            <person name="Tom Barker"/>
            <person name="Leah Catchpole"/>
            <person name="Alex Durrant"/>
            <person name="Karim Gharbi"/>
            <person name="Naomi Irish"/>
            <person name="Gemy Kaithakottil"/>
            <person name="Debby Ku"/>
            <person name="Aaliyah Providence"/>
            <person name="Felix Shaw"/>
            <person name="David Swarbreck"/>
            <person name="Chris Watkins"/>
            <person name="Ann M. McCartney"/>
            <person name="Giulio Formenti"/>
            <person name="Alice Mouton"/>
            <person name="Noel Vella"/>
            <person name="Bjorn M von Reumont"/>
            <person name="Adriana Vella"/>
            <person name="Wilfried Haerty"/>
        </authorList>
    </citation>
    <scope>NUCLEOTIDE SEQUENCE [LARGE SCALE GENOMIC DNA]</scope>
</reference>
<sequence length="218" mass="25289">MRRALSEVPRCVSSRTNGRKVLGYWTMIPGTINSQGRMEMSETVSRDGSLQLLLGHVESVLVCKRARERRELVKRVFVKGRPEAVGQGKTLPLLCERTVPRVASYVSFDYIFQEQNLLIAKRQGCTKTKIFHRSRSFSIVLDRSRFRLTYRILKAESVKSRYYVPGIRIKYDCTEVRYSIRRGISTHPFQRSSLESTHELIRTMCSLRLGHLRLCLMT</sequence>
<keyword evidence="2" id="KW-1185">Reference proteome</keyword>
<proteinExistence type="predicted"/>
<evidence type="ECO:0008006" key="3">
    <source>
        <dbReference type="Google" id="ProtNLM"/>
    </source>
</evidence>
<accession>A0ABP1NWU2</accession>
<evidence type="ECO:0000313" key="1">
    <source>
        <dbReference type="EMBL" id="CAL7945508.1"/>
    </source>
</evidence>
<name>A0ABP1NWU2_XYLVO</name>
<comment type="caution">
    <text evidence="1">The sequence shown here is derived from an EMBL/GenBank/DDBJ whole genome shotgun (WGS) entry which is preliminary data.</text>
</comment>
<dbReference type="EMBL" id="CAXAJV020001293">
    <property type="protein sequence ID" value="CAL7945508.1"/>
    <property type="molecule type" value="Genomic_DNA"/>
</dbReference>
<gene>
    <name evidence="1" type="ORF">XYLVIOL_LOCUS7251</name>
</gene>
<evidence type="ECO:0000313" key="2">
    <source>
        <dbReference type="Proteomes" id="UP001642520"/>
    </source>
</evidence>
<organism evidence="1 2">
    <name type="scientific">Xylocopa violacea</name>
    <name type="common">Violet carpenter bee</name>
    <name type="synonym">Apis violacea</name>
    <dbReference type="NCBI Taxonomy" id="135666"/>
    <lineage>
        <taxon>Eukaryota</taxon>
        <taxon>Metazoa</taxon>
        <taxon>Ecdysozoa</taxon>
        <taxon>Arthropoda</taxon>
        <taxon>Hexapoda</taxon>
        <taxon>Insecta</taxon>
        <taxon>Pterygota</taxon>
        <taxon>Neoptera</taxon>
        <taxon>Endopterygota</taxon>
        <taxon>Hymenoptera</taxon>
        <taxon>Apocrita</taxon>
        <taxon>Aculeata</taxon>
        <taxon>Apoidea</taxon>
        <taxon>Anthophila</taxon>
        <taxon>Apidae</taxon>
        <taxon>Xylocopa</taxon>
        <taxon>Xylocopa</taxon>
    </lineage>
</organism>
<dbReference type="Proteomes" id="UP001642520">
    <property type="component" value="Unassembled WGS sequence"/>
</dbReference>
<protein>
    <recommendedName>
        <fullName evidence="3">Ribosomal protein S4</fullName>
    </recommendedName>
</protein>